<keyword evidence="5" id="KW-1185">Reference proteome</keyword>
<dbReference type="InterPro" id="IPR003593">
    <property type="entry name" value="AAA+_ATPase"/>
</dbReference>
<keyword evidence="2" id="KW-0547">Nucleotide-binding</keyword>
<dbReference type="PANTHER" id="PTHR19211">
    <property type="entry name" value="ATP-BINDING TRANSPORT PROTEIN-RELATED"/>
    <property type="match status" value="1"/>
</dbReference>
<organism evidence="4 5">
    <name type="scientific">Mycolicibacterium confluentis</name>
    <dbReference type="NCBI Taxonomy" id="28047"/>
    <lineage>
        <taxon>Bacteria</taxon>
        <taxon>Bacillati</taxon>
        <taxon>Actinomycetota</taxon>
        <taxon>Actinomycetes</taxon>
        <taxon>Mycobacteriales</taxon>
        <taxon>Mycobacteriaceae</taxon>
        <taxon>Mycolicibacterium</taxon>
    </lineage>
</organism>
<dbReference type="Gene3D" id="3.40.50.300">
    <property type="entry name" value="P-loop containing nucleotide triphosphate hydrolases"/>
    <property type="match status" value="2"/>
</dbReference>
<dbReference type="Pfam" id="PF00005">
    <property type="entry name" value="ABC_tran"/>
    <property type="match status" value="2"/>
</dbReference>
<dbReference type="AlphaFoldDB" id="A0A7I7XSC9"/>
<gene>
    <name evidence="4" type="ORF">MCNF_04370</name>
</gene>
<accession>A0A7I7XSC9</accession>
<dbReference type="InterPro" id="IPR050611">
    <property type="entry name" value="ABCF"/>
</dbReference>
<evidence type="ECO:0000256" key="2">
    <source>
        <dbReference type="ARBA" id="ARBA00022741"/>
    </source>
</evidence>
<dbReference type="GO" id="GO:0016887">
    <property type="term" value="F:ATP hydrolysis activity"/>
    <property type="evidence" value="ECO:0007669"/>
    <property type="project" value="InterPro"/>
</dbReference>
<dbReference type="OrthoDB" id="3239744at2"/>
<evidence type="ECO:0000313" key="4">
    <source>
        <dbReference type="EMBL" id="BBZ31832.1"/>
    </source>
</evidence>
<reference evidence="4" key="2">
    <citation type="submission" date="2020-02" db="EMBL/GenBank/DDBJ databases">
        <authorList>
            <person name="Matsumoto Y."/>
            <person name="Motooka D."/>
            <person name="Nakamura S."/>
        </authorList>
    </citation>
    <scope>NUCLEOTIDE SEQUENCE</scope>
    <source>
        <strain evidence="4">JCM 13671</strain>
    </source>
</reference>
<dbReference type="InterPro" id="IPR027417">
    <property type="entry name" value="P-loop_NTPase"/>
</dbReference>
<keyword evidence="3" id="KW-0067">ATP-binding</keyword>
<name>A0A7I7XSC9_9MYCO</name>
<evidence type="ECO:0000256" key="3">
    <source>
        <dbReference type="ARBA" id="ARBA00022840"/>
    </source>
</evidence>
<keyword evidence="1" id="KW-0677">Repeat</keyword>
<sequence length="520" mass="55752">MSVILTELGFTWPDGAVALHGITGTFGPGATGLVGDNGSGKSTLLRLIAGDLTPTSGSIGIDGDVGYLHQNLTLHVEDTAADLLGISKLLAALRAIEAGQTAEVLFDTVGDDWDVEARARALLDEIGVGSVTLDRRVGEMSGGEAMLVALAGVRLRRTAVTLLDEPTNNLDRAARAAVYAMVERWPGVVIVVSHDTTLLDQLSNTADIHAGRLTVFGGPYQQWRAHLQAEQDAAVQAARTAEQAVKVEKRHRVEAETTLARRLRTAQRTRDSVPRIVANMRASAAQVSAGRLRSGHDDRLQAARQAADDASARVRIDEHIRVELPDPQLPAGRQLAAVEGGDGTLYVTGPERIALIGPNGVGKTTFLEDLMRSDALRTDRVGFLPQRLDGLDDAATVLETVWSAAPDIDAETIRGQLARFLLRGDSVHRTVGGLSGGERFRVALARLLLAEPPSQLVILDEPTNNLDVTSVDQLVDALTAYRGALLVVSHDDAFLARLGIDRLWEMSEAGRIRETDRVEP</sequence>
<dbReference type="Proteomes" id="UP000466931">
    <property type="component" value="Chromosome"/>
</dbReference>
<dbReference type="SMART" id="SM00382">
    <property type="entry name" value="AAA"/>
    <property type="match status" value="2"/>
</dbReference>
<dbReference type="PANTHER" id="PTHR19211:SF6">
    <property type="entry name" value="BLL7188 PROTEIN"/>
    <property type="match status" value="1"/>
</dbReference>
<dbReference type="GO" id="GO:0005524">
    <property type="term" value="F:ATP binding"/>
    <property type="evidence" value="ECO:0007669"/>
    <property type="project" value="UniProtKB-KW"/>
</dbReference>
<evidence type="ECO:0000313" key="5">
    <source>
        <dbReference type="Proteomes" id="UP000466931"/>
    </source>
</evidence>
<evidence type="ECO:0000256" key="1">
    <source>
        <dbReference type="ARBA" id="ARBA00022737"/>
    </source>
</evidence>
<proteinExistence type="predicted"/>
<dbReference type="InterPro" id="IPR003439">
    <property type="entry name" value="ABC_transporter-like_ATP-bd"/>
</dbReference>
<dbReference type="RefSeq" id="WP_085155310.1">
    <property type="nucleotide sequence ID" value="NZ_AP022612.1"/>
</dbReference>
<dbReference type="PROSITE" id="PS50893">
    <property type="entry name" value="ABC_TRANSPORTER_2"/>
    <property type="match status" value="1"/>
</dbReference>
<dbReference type="SUPFAM" id="SSF52540">
    <property type="entry name" value="P-loop containing nucleoside triphosphate hydrolases"/>
    <property type="match status" value="2"/>
</dbReference>
<reference evidence="4" key="1">
    <citation type="journal article" date="2019" name="Emerg. Microbes Infect.">
        <title>Comprehensive subspecies identification of 175 nontuberculous mycobacteria species based on 7547 genomic profiles.</title>
        <authorList>
            <person name="Matsumoto Y."/>
            <person name="Kinjo T."/>
            <person name="Motooka D."/>
            <person name="Nabeya D."/>
            <person name="Jung N."/>
            <person name="Uechi K."/>
            <person name="Horii T."/>
            <person name="Iida T."/>
            <person name="Fujita J."/>
            <person name="Nakamura S."/>
        </authorList>
    </citation>
    <scope>NUCLEOTIDE SEQUENCE [LARGE SCALE GENOMIC DNA]</scope>
    <source>
        <strain evidence="4">JCM 13671</strain>
    </source>
</reference>
<dbReference type="EMBL" id="AP022612">
    <property type="protein sequence ID" value="BBZ31832.1"/>
    <property type="molecule type" value="Genomic_DNA"/>
</dbReference>
<protein>
    <submittedName>
        <fullName evidence="4">ABC transporter</fullName>
    </submittedName>
</protein>